<dbReference type="OrthoDB" id="9814535at2"/>
<dbReference type="PANTHER" id="PTHR12815:SF47">
    <property type="entry name" value="TRANSLOCATION AND ASSEMBLY MODULE SUBUNIT TAMA"/>
    <property type="match status" value="1"/>
</dbReference>
<gene>
    <name evidence="8" type="ORF">D1614_14480</name>
</gene>
<reference evidence="8 9" key="1">
    <citation type="submission" date="2018-08" db="EMBL/GenBank/DDBJ databases">
        <title>Pallidiluteibacterium maritimus gen. nov., sp. nov., isolated from coastal sediment.</title>
        <authorList>
            <person name="Zhou L.Y."/>
        </authorList>
    </citation>
    <scope>NUCLEOTIDE SEQUENCE [LARGE SCALE GENOMIC DNA]</scope>
    <source>
        <strain evidence="8 9">XSD2</strain>
    </source>
</reference>
<dbReference type="PROSITE" id="PS51257">
    <property type="entry name" value="PROKAR_LIPOPROTEIN"/>
    <property type="match status" value="1"/>
</dbReference>
<dbReference type="Pfam" id="PF01103">
    <property type="entry name" value="Omp85"/>
    <property type="match status" value="1"/>
</dbReference>
<evidence type="ECO:0000259" key="7">
    <source>
        <dbReference type="Pfam" id="PF07244"/>
    </source>
</evidence>
<dbReference type="EMBL" id="QWGR01000008">
    <property type="protein sequence ID" value="RIJ47326.1"/>
    <property type="molecule type" value="Genomic_DNA"/>
</dbReference>
<proteinExistence type="predicted"/>
<evidence type="ECO:0000256" key="3">
    <source>
        <dbReference type="ARBA" id="ARBA00022729"/>
    </source>
</evidence>
<dbReference type="InterPro" id="IPR010827">
    <property type="entry name" value="BamA/TamA_POTRA"/>
</dbReference>
<keyword evidence="3" id="KW-0732">Signal</keyword>
<dbReference type="InterPro" id="IPR039910">
    <property type="entry name" value="D15-like"/>
</dbReference>
<feature type="domain" description="Bacterial surface antigen (D15)" evidence="6">
    <location>
        <begin position="465"/>
        <end position="778"/>
    </location>
</feature>
<dbReference type="PANTHER" id="PTHR12815">
    <property type="entry name" value="SORTING AND ASSEMBLY MACHINERY SAMM50 PROTEIN FAMILY MEMBER"/>
    <property type="match status" value="1"/>
</dbReference>
<feature type="domain" description="POTRA" evidence="7">
    <location>
        <begin position="53"/>
        <end position="152"/>
    </location>
</feature>
<keyword evidence="2" id="KW-0812">Transmembrane</keyword>
<evidence type="ECO:0000256" key="4">
    <source>
        <dbReference type="ARBA" id="ARBA00023136"/>
    </source>
</evidence>
<dbReference type="GO" id="GO:0019867">
    <property type="term" value="C:outer membrane"/>
    <property type="evidence" value="ECO:0007669"/>
    <property type="project" value="InterPro"/>
</dbReference>
<dbReference type="Proteomes" id="UP000265926">
    <property type="component" value="Unassembled WGS sequence"/>
</dbReference>
<dbReference type="Pfam" id="PF07244">
    <property type="entry name" value="POTRA"/>
    <property type="match status" value="1"/>
</dbReference>
<dbReference type="Gene3D" id="3.10.20.310">
    <property type="entry name" value="membrane protein fhac"/>
    <property type="match status" value="2"/>
</dbReference>
<evidence type="ECO:0000256" key="1">
    <source>
        <dbReference type="ARBA" id="ARBA00004370"/>
    </source>
</evidence>
<name>A0A399STD6_9BACT</name>
<sequence>MNLILYRYITERIGKGFIGVLAVLILASCSTTRFVPEDKYLLNKVELEVDNPEINKDEAKSFIRQKENYKILGFVKFYLILYNMSSKKKTDDWLKRIGEAPQLYDEVMTDRSKEQLKQYLDNKGYYRADITSGLDLKDKKKKAKLTFNIETGERYTINDVRYHFATPKLEEIFKKDSMSLQFKRGVPFDIYDLQKQQERIVKLYRDKGYFYFSKNQVRYKADTTQLEKRVALDLYIGETRNSQVDSTKILRPYYFNNFYYSIIPGTAPNLSQGKAANVFADTLEWDNARLFLAPSIYYPANLFRRTTQMQSGDLYNATDVENTFNALNRLRQFRYVDIQFEEAADNPYSNLLDCNVRLSPLSKQSISLDLEGTNTSGNLGVAGNIYYQHRNLFRGAEVFQIRLKGAVERMQRQVDNGSESFNTREFGIENSLNIPKLLGPGKFIRSFEKNLPKTVLNMGFNYQRRPEYTRTITNLRFGYDWKTSQNFSHLWNLMDVNFVHLFEFDQAFIDSIQDLYIKSSFTDHFIFATNYSLVYNNQHLGVKSNYTYARLNVESAGNSLWALSKITGRSKYQDPNYENSLIEYYRYLGTPFAQYLKADIEVRRAIEIDQYNSIVGRAFFGIGFPYGNSGLLPFEKQYFAGGANGIRAWQVRSLGPGNYKAPDGFYPNQSSDLKIEANLEYRYNLIGRMEGALFLDAGNIWAINKYYKREGVRFHINEFYKQIAVGTGTGFRFNLNYFILRFDLGMKLRDPSAEAGKRWIIGTRKLTGDDFNLNFAIGYPF</sequence>
<accession>A0A399STD6</accession>
<keyword evidence="4" id="KW-0472">Membrane</keyword>
<dbReference type="InterPro" id="IPR000184">
    <property type="entry name" value="Bac_surfAg_D15"/>
</dbReference>
<evidence type="ECO:0000313" key="9">
    <source>
        <dbReference type="Proteomes" id="UP000265926"/>
    </source>
</evidence>
<evidence type="ECO:0000313" key="8">
    <source>
        <dbReference type="EMBL" id="RIJ47326.1"/>
    </source>
</evidence>
<evidence type="ECO:0000256" key="5">
    <source>
        <dbReference type="ARBA" id="ARBA00023237"/>
    </source>
</evidence>
<protein>
    <submittedName>
        <fullName evidence="8">Outer membrane protein assembly factor</fullName>
    </submittedName>
</protein>
<comment type="subcellular location">
    <subcellularLocation>
        <location evidence="1">Membrane</location>
    </subcellularLocation>
</comment>
<keyword evidence="9" id="KW-1185">Reference proteome</keyword>
<keyword evidence="5" id="KW-0998">Cell outer membrane</keyword>
<dbReference type="Gene3D" id="2.40.160.50">
    <property type="entry name" value="membrane protein fhac: a member of the omp85/tpsb transporter family"/>
    <property type="match status" value="1"/>
</dbReference>
<evidence type="ECO:0000259" key="6">
    <source>
        <dbReference type="Pfam" id="PF01103"/>
    </source>
</evidence>
<dbReference type="AlphaFoldDB" id="A0A399STD6"/>
<comment type="caution">
    <text evidence="8">The sequence shown here is derived from an EMBL/GenBank/DDBJ whole genome shotgun (WGS) entry which is preliminary data.</text>
</comment>
<organism evidence="8 9">
    <name type="scientific">Maribellus luteus</name>
    <dbReference type="NCBI Taxonomy" id="2305463"/>
    <lineage>
        <taxon>Bacteria</taxon>
        <taxon>Pseudomonadati</taxon>
        <taxon>Bacteroidota</taxon>
        <taxon>Bacteroidia</taxon>
        <taxon>Marinilabiliales</taxon>
        <taxon>Prolixibacteraceae</taxon>
        <taxon>Maribellus</taxon>
    </lineage>
</organism>
<evidence type="ECO:0000256" key="2">
    <source>
        <dbReference type="ARBA" id="ARBA00022692"/>
    </source>
</evidence>